<gene>
    <name evidence="1" type="ORF">ACFSBX_17115</name>
</gene>
<name>A0ABD6CSR9_9EURY</name>
<sequence>MKLGKVAVTGGVEEVFIYITKQMMHKIAARLNEKYSIKSKAATWGEKVVNRVKARFPHTPLSLPATRLVDTLHLSASSPERIFS</sequence>
<reference evidence="1 2" key="1">
    <citation type="journal article" date="2019" name="Int. J. Syst. Evol. Microbiol.">
        <title>The Global Catalogue of Microorganisms (GCM) 10K type strain sequencing project: providing services to taxonomists for standard genome sequencing and annotation.</title>
        <authorList>
            <consortium name="The Broad Institute Genomics Platform"/>
            <consortium name="The Broad Institute Genome Sequencing Center for Infectious Disease"/>
            <person name="Wu L."/>
            <person name="Ma J."/>
        </authorList>
    </citation>
    <scope>NUCLEOTIDE SEQUENCE [LARGE SCALE GENOMIC DNA]</scope>
    <source>
        <strain evidence="1 2">CGMCC 1.12121</strain>
    </source>
</reference>
<accession>A0ABD6CSR9</accession>
<evidence type="ECO:0000313" key="2">
    <source>
        <dbReference type="Proteomes" id="UP001597085"/>
    </source>
</evidence>
<protein>
    <submittedName>
        <fullName evidence="1">Uncharacterized protein</fullName>
    </submittedName>
</protein>
<dbReference type="EMBL" id="JBHUDK010000016">
    <property type="protein sequence ID" value="MFD1600662.1"/>
    <property type="molecule type" value="Genomic_DNA"/>
</dbReference>
<comment type="caution">
    <text evidence="1">The sequence shown here is derived from an EMBL/GenBank/DDBJ whole genome shotgun (WGS) entry which is preliminary data.</text>
</comment>
<keyword evidence="2" id="KW-1185">Reference proteome</keyword>
<organism evidence="1 2">
    <name type="scientific">Halobellus rarus</name>
    <dbReference type="NCBI Taxonomy" id="1126237"/>
    <lineage>
        <taxon>Archaea</taxon>
        <taxon>Methanobacteriati</taxon>
        <taxon>Methanobacteriota</taxon>
        <taxon>Stenosarchaea group</taxon>
        <taxon>Halobacteria</taxon>
        <taxon>Halobacteriales</taxon>
        <taxon>Haloferacaceae</taxon>
        <taxon>Halobellus</taxon>
    </lineage>
</organism>
<dbReference type="AlphaFoldDB" id="A0ABD6CSR9"/>
<dbReference type="Proteomes" id="UP001597085">
    <property type="component" value="Unassembled WGS sequence"/>
</dbReference>
<proteinExistence type="predicted"/>
<dbReference type="RefSeq" id="WP_390278408.1">
    <property type="nucleotide sequence ID" value="NZ_JBHUDK010000016.1"/>
</dbReference>
<evidence type="ECO:0000313" key="1">
    <source>
        <dbReference type="EMBL" id="MFD1600662.1"/>
    </source>
</evidence>